<accession>A0AAN9BMZ0</accession>
<reference evidence="4 5" key="1">
    <citation type="submission" date="2024-02" db="EMBL/GenBank/DDBJ databases">
        <title>Chromosome-scale genome assembly of the rough periwinkle Littorina saxatilis.</title>
        <authorList>
            <person name="De Jode A."/>
            <person name="Faria R."/>
            <person name="Formenti G."/>
            <person name="Sims Y."/>
            <person name="Smith T.P."/>
            <person name="Tracey A."/>
            <person name="Wood J.M.D."/>
            <person name="Zagrodzka Z.B."/>
            <person name="Johannesson K."/>
            <person name="Butlin R.K."/>
            <person name="Leder E.H."/>
        </authorList>
    </citation>
    <scope>NUCLEOTIDE SEQUENCE [LARGE SCALE GENOMIC DNA]</scope>
    <source>
        <strain evidence="4">Snail1</strain>
        <tissue evidence="4">Muscle</tissue>
    </source>
</reference>
<proteinExistence type="predicted"/>
<feature type="signal peptide" evidence="2">
    <location>
        <begin position="1"/>
        <end position="20"/>
    </location>
</feature>
<dbReference type="GO" id="GO:0005615">
    <property type="term" value="C:extracellular space"/>
    <property type="evidence" value="ECO:0007669"/>
    <property type="project" value="TreeGrafter"/>
</dbReference>
<comment type="caution">
    <text evidence="4">The sequence shown here is derived from an EMBL/GenBank/DDBJ whole genome shotgun (WGS) entry which is preliminary data.</text>
</comment>
<feature type="chain" id="PRO_5042963466" description="Fibrinogen C-terminal domain-containing protein" evidence="2">
    <location>
        <begin position="21"/>
        <end position="379"/>
    </location>
</feature>
<dbReference type="InterPro" id="IPR000742">
    <property type="entry name" value="EGF"/>
</dbReference>
<evidence type="ECO:0000256" key="1">
    <source>
        <dbReference type="SAM" id="MobiDB-lite"/>
    </source>
</evidence>
<dbReference type="InterPro" id="IPR050373">
    <property type="entry name" value="Fibrinogen_C-term_domain"/>
</dbReference>
<dbReference type="InterPro" id="IPR014716">
    <property type="entry name" value="Fibrinogen_a/b/g_C_1"/>
</dbReference>
<feature type="domain" description="Fibrinogen C-terminal" evidence="3">
    <location>
        <begin position="155"/>
        <end position="345"/>
    </location>
</feature>
<dbReference type="SMART" id="SM00186">
    <property type="entry name" value="FBG"/>
    <property type="match status" value="1"/>
</dbReference>
<sequence>MFLTYVLLFCIVLKSDPIWANDVVKHHGFVGCPIAKVVIEQGPDTMTGRSLLQCVMRCSQSDRCSSVTVCPSGETGHVRCQLRSNDTTRAPCLQGQTHNSCHLVYRTSANSKGEAEATPTDDSTTSTPTTTELTCENGGTPNGTKCFCPLPFAGRHCQRYMRDCTEGYENGHQDGHQGVYLIQPMTSPSPFLVKCGFAFGGISFPLIRRVNADGTVWSAITWEQAKAGVGDDLNVQPSSNNFFTGLDTLHQILSQSQYYTNQIQSGYGTPWTITSAFYARFTVGPETTDYTLSYSNFYDRAATPSSNGLNGSSPIVFSAPGHDPNGCAGSRGAPGWYGSDCSGHSMFADPPTWPVPGQGSPDLREVRFALVRKRLFLEE</sequence>
<evidence type="ECO:0000313" key="5">
    <source>
        <dbReference type="Proteomes" id="UP001374579"/>
    </source>
</evidence>
<keyword evidence="5" id="KW-1185">Reference proteome</keyword>
<name>A0AAN9BMZ0_9CAEN</name>
<dbReference type="Gene3D" id="3.90.215.10">
    <property type="entry name" value="Gamma Fibrinogen, chain A, domain 1"/>
    <property type="match status" value="1"/>
</dbReference>
<dbReference type="InterPro" id="IPR002181">
    <property type="entry name" value="Fibrinogen_a/b/g_C_dom"/>
</dbReference>
<gene>
    <name evidence="4" type="ORF">V1264_016213</name>
</gene>
<feature type="compositionally biased region" description="Low complexity" evidence="1">
    <location>
        <begin position="118"/>
        <end position="131"/>
    </location>
</feature>
<evidence type="ECO:0000259" key="3">
    <source>
        <dbReference type="PROSITE" id="PS51406"/>
    </source>
</evidence>
<feature type="region of interest" description="Disordered" evidence="1">
    <location>
        <begin position="112"/>
        <end position="136"/>
    </location>
</feature>
<dbReference type="PROSITE" id="PS51406">
    <property type="entry name" value="FIBRINOGEN_C_2"/>
    <property type="match status" value="1"/>
</dbReference>
<protein>
    <recommendedName>
        <fullName evidence="3">Fibrinogen C-terminal domain-containing protein</fullName>
    </recommendedName>
</protein>
<evidence type="ECO:0000256" key="2">
    <source>
        <dbReference type="SAM" id="SignalP"/>
    </source>
</evidence>
<dbReference type="EMBL" id="JBAMIC010000004">
    <property type="protein sequence ID" value="KAK7108477.1"/>
    <property type="molecule type" value="Genomic_DNA"/>
</dbReference>
<dbReference type="Proteomes" id="UP001374579">
    <property type="component" value="Unassembled WGS sequence"/>
</dbReference>
<dbReference type="Pfam" id="PF00147">
    <property type="entry name" value="Fibrinogen_C"/>
    <property type="match status" value="1"/>
</dbReference>
<dbReference type="PROSITE" id="PS01186">
    <property type="entry name" value="EGF_2"/>
    <property type="match status" value="1"/>
</dbReference>
<evidence type="ECO:0000313" key="4">
    <source>
        <dbReference type="EMBL" id="KAK7108477.1"/>
    </source>
</evidence>
<organism evidence="4 5">
    <name type="scientific">Littorina saxatilis</name>
    <dbReference type="NCBI Taxonomy" id="31220"/>
    <lineage>
        <taxon>Eukaryota</taxon>
        <taxon>Metazoa</taxon>
        <taxon>Spiralia</taxon>
        <taxon>Lophotrochozoa</taxon>
        <taxon>Mollusca</taxon>
        <taxon>Gastropoda</taxon>
        <taxon>Caenogastropoda</taxon>
        <taxon>Littorinimorpha</taxon>
        <taxon>Littorinoidea</taxon>
        <taxon>Littorinidae</taxon>
        <taxon>Littorina</taxon>
    </lineage>
</organism>
<dbReference type="PROSITE" id="PS00022">
    <property type="entry name" value="EGF_1"/>
    <property type="match status" value="1"/>
</dbReference>
<dbReference type="InterPro" id="IPR036056">
    <property type="entry name" value="Fibrinogen-like_C"/>
</dbReference>
<keyword evidence="2" id="KW-0732">Signal</keyword>
<dbReference type="PANTHER" id="PTHR19143">
    <property type="entry name" value="FIBRINOGEN/TENASCIN/ANGIOPOEITIN"/>
    <property type="match status" value="1"/>
</dbReference>
<dbReference type="AlphaFoldDB" id="A0AAN9BMZ0"/>
<dbReference type="SUPFAM" id="SSF56496">
    <property type="entry name" value="Fibrinogen C-terminal domain-like"/>
    <property type="match status" value="1"/>
</dbReference>